<dbReference type="InterPro" id="IPR007111">
    <property type="entry name" value="NACHT_NTPase"/>
</dbReference>
<keyword evidence="3" id="KW-1185">Reference proteome</keyword>
<gene>
    <name evidence="2" type="ORF">Anas_09068</name>
</gene>
<dbReference type="PROSITE" id="PS50837">
    <property type="entry name" value="NACHT"/>
    <property type="match status" value="1"/>
</dbReference>
<dbReference type="PANTHER" id="PTHR46844:SF1">
    <property type="entry name" value="SLR5058 PROTEIN"/>
    <property type="match status" value="1"/>
</dbReference>
<dbReference type="SUPFAM" id="SSF52540">
    <property type="entry name" value="P-loop containing nucleoside triphosphate hydrolases"/>
    <property type="match status" value="1"/>
</dbReference>
<sequence>MSCNLKEYGKNLLIAVSQDLYYDHENSLKGSRTVEKFINSLTKKPKISIHDDIKQYKYTDKIDDSLDISNCFNIILLLHETGWEYFNKESGREIFENIKIIKNMRNGLCHKFKYESKEIETLKETLLNSVTRICRNMTKLYEECNNKRFNEINARYKSIEESYLKGITEIWQETFYEKKFHLKELIEEKGNFKHFISLCRDSLSDIYKKCYTSSRMLEEKFNFSIEDIFVAPMLKKNRNDTQSDLYIPYEKILSEKNEKKTTVPNVVIVTADAGHGKTTLCKKFTLEWCNLESNLSNNFTFLLLIEVKKATEAGVCQYLKEVLLQDSLLKLKATEEEISLFLQQLKILIIIDAYDERSREAKTLISSVLDLPSEKTIIITTRPHCLKEITEEVKKRNLLYTQYDLEGLENEKPFIENIWKHLKKNDEKFSLQLDNFLKFIKELPPDFGTLLKVPLIAFLLTYLWVSSTERGISLENLSFTTLYKQVKELQIENAIKKIISNVEEKICYPDAKEKIENFINIVAEMCYLQAKEKKPMILTSECLESLNKYLEQQGFNKDNIKIILTTIFMSNRSLRNLNVYNYEFLHKSYFDYLVAFYSSCKLMNANCKDVKSIHDLGIFNRNFEENPDSFSFFLGILAETEKLDEYMEEIGKILKEENLYGNFNILWKFLRQTLIKCSAINDHRPNKQLCRAFKNYFLKSKWELSSKDVISGLNILKHLISIDPLTELVVYFRIDKDFPTSNFEVFTSLIRQVNKKLVQNKKIVTFETYFYYDQMNKEPVFSDDLMSCIDPKHFKIEKFLGFIENDKSIKNFRSLLNLRDVELTIKNIEILQKLIEACRNKKRLRHFRLRFDDSILSKKHKKKLPTLNLNNNNVEIFVQYNVRVSQDMSQTISNLAELDSKNVGFHSVTVICDDEKEDKKFIRNWVQNIDEKIIILDKLTVKSTFGISDEFRYELENLVNFKIRWELKF</sequence>
<evidence type="ECO:0000259" key="1">
    <source>
        <dbReference type="PROSITE" id="PS50837"/>
    </source>
</evidence>
<name>A0A5N5TH77_9CRUS</name>
<dbReference type="EMBL" id="SEYY01002943">
    <property type="protein sequence ID" value="KAB7504525.1"/>
    <property type="molecule type" value="Genomic_DNA"/>
</dbReference>
<reference evidence="2 3" key="1">
    <citation type="journal article" date="2019" name="PLoS Biol.">
        <title>Sex chromosomes control vertical transmission of feminizing Wolbachia symbionts in an isopod.</title>
        <authorList>
            <person name="Becking T."/>
            <person name="Chebbi M.A."/>
            <person name="Giraud I."/>
            <person name="Moumen B."/>
            <person name="Laverre T."/>
            <person name="Caubet Y."/>
            <person name="Peccoud J."/>
            <person name="Gilbert C."/>
            <person name="Cordaux R."/>
        </authorList>
    </citation>
    <scope>NUCLEOTIDE SEQUENCE [LARGE SCALE GENOMIC DNA]</scope>
    <source>
        <strain evidence="2">ANa2</strain>
        <tissue evidence="2">Whole body excluding digestive tract and cuticle</tissue>
    </source>
</reference>
<dbReference type="AlphaFoldDB" id="A0A5N5TH77"/>
<protein>
    <recommendedName>
        <fullName evidence="1">NACHT domain-containing protein</fullName>
    </recommendedName>
</protein>
<evidence type="ECO:0000313" key="3">
    <source>
        <dbReference type="Proteomes" id="UP000326759"/>
    </source>
</evidence>
<organism evidence="2 3">
    <name type="scientific">Armadillidium nasatum</name>
    <dbReference type="NCBI Taxonomy" id="96803"/>
    <lineage>
        <taxon>Eukaryota</taxon>
        <taxon>Metazoa</taxon>
        <taxon>Ecdysozoa</taxon>
        <taxon>Arthropoda</taxon>
        <taxon>Crustacea</taxon>
        <taxon>Multicrustacea</taxon>
        <taxon>Malacostraca</taxon>
        <taxon>Eumalacostraca</taxon>
        <taxon>Peracarida</taxon>
        <taxon>Isopoda</taxon>
        <taxon>Oniscidea</taxon>
        <taxon>Crinocheta</taxon>
        <taxon>Armadillidiidae</taxon>
        <taxon>Armadillidium</taxon>
    </lineage>
</organism>
<dbReference type="Proteomes" id="UP000326759">
    <property type="component" value="Unassembled WGS sequence"/>
</dbReference>
<dbReference type="Gene3D" id="3.40.50.300">
    <property type="entry name" value="P-loop containing nucleotide triphosphate hydrolases"/>
    <property type="match status" value="1"/>
</dbReference>
<comment type="caution">
    <text evidence="2">The sequence shown here is derived from an EMBL/GenBank/DDBJ whole genome shotgun (WGS) entry which is preliminary data.</text>
</comment>
<dbReference type="InterPro" id="IPR027417">
    <property type="entry name" value="P-loop_NTPase"/>
</dbReference>
<dbReference type="Pfam" id="PF05729">
    <property type="entry name" value="NACHT"/>
    <property type="match status" value="1"/>
</dbReference>
<dbReference type="OrthoDB" id="6346463at2759"/>
<feature type="domain" description="NACHT" evidence="1">
    <location>
        <begin position="265"/>
        <end position="383"/>
    </location>
</feature>
<accession>A0A5N5TH77</accession>
<dbReference type="PANTHER" id="PTHR46844">
    <property type="entry name" value="SLR5058 PROTEIN"/>
    <property type="match status" value="1"/>
</dbReference>
<proteinExistence type="predicted"/>
<evidence type="ECO:0000313" key="2">
    <source>
        <dbReference type="EMBL" id="KAB7504525.1"/>
    </source>
</evidence>